<feature type="compositionally biased region" description="Basic and acidic residues" evidence="1">
    <location>
        <begin position="65"/>
        <end position="74"/>
    </location>
</feature>
<feature type="compositionally biased region" description="Basic and acidic residues" evidence="1">
    <location>
        <begin position="8"/>
        <end position="17"/>
    </location>
</feature>
<proteinExistence type="predicted"/>
<dbReference type="AlphaFoldDB" id="A0A3N4LEX3"/>
<protein>
    <submittedName>
        <fullName evidence="2">Uncharacterized protein</fullName>
    </submittedName>
</protein>
<evidence type="ECO:0000313" key="3">
    <source>
        <dbReference type="Proteomes" id="UP000267821"/>
    </source>
</evidence>
<evidence type="ECO:0000256" key="1">
    <source>
        <dbReference type="SAM" id="MobiDB-lite"/>
    </source>
</evidence>
<dbReference type="EMBL" id="ML121579">
    <property type="protein sequence ID" value="RPB19992.1"/>
    <property type="molecule type" value="Genomic_DNA"/>
</dbReference>
<sequence>MVEPTIRISEKPSRDSYVEDNLPICNLGASGVPRQVEPGTPPLASKSEPADAQMANNDPASGEGQSHRTGEEIKTEAIGSSTPLLAPTQKETKAEIQRYEAETEAMIWKADTNLLLKTKTDIAELSVIARLVEAVKNKPSATRRSGKIQRNIQRTPVLVGELNGKFQELSRHKTPEKEDTYINPFLAQDIVEAEVTAAIERKEK</sequence>
<reference evidence="2 3" key="1">
    <citation type="journal article" date="2018" name="Nat. Ecol. Evol.">
        <title>Pezizomycetes genomes reveal the molecular basis of ectomycorrhizal truffle lifestyle.</title>
        <authorList>
            <person name="Murat C."/>
            <person name="Payen T."/>
            <person name="Noel B."/>
            <person name="Kuo A."/>
            <person name="Morin E."/>
            <person name="Chen J."/>
            <person name="Kohler A."/>
            <person name="Krizsan K."/>
            <person name="Balestrini R."/>
            <person name="Da Silva C."/>
            <person name="Montanini B."/>
            <person name="Hainaut M."/>
            <person name="Levati E."/>
            <person name="Barry K.W."/>
            <person name="Belfiori B."/>
            <person name="Cichocki N."/>
            <person name="Clum A."/>
            <person name="Dockter R.B."/>
            <person name="Fauchery L."/>
            <person name="Guy J."/>
            <person name="Iotti M."/>
            <person name="Le Tacon F."/>
            <person name="Lindquist E.A."/>
            <person name="Lipzen A."/>
            <person name="Malagnac F."/>
            <person name="Mello A."/>
            <person name="Molinier V."/>
            <person name="Miyauchi S."/>
            <person name="Poulain J."/>
            <person name="Riccioni C."/>
            <person name="Rubini A."/>
            <person name="Sitrit Y."/>
            <person name="Splivallo R."/>
            <person name="Traeger S."/>
            <person name="Wang M."/>
            <person name="Zifcakova L."/>
            <person name="Wipf D."/>
            <person name="Zambonelli A."/>
            <person name="Paolocci F."/>
            <person name="Nowrousian M."/>
            <person name="Ottonello S."/>
            <person name="Baldrian P."/>
            <person name="Spatafora J.W."/>
            <person name="Henrissat B."/>
            <person name="Nagy L.G."/>
            <person name="Aury J.M."/>
            <person name="Wincker P."/>
            <person name="Grigoriev I.V."/>
            <person name="Bonfante P."/>
            <person name="Martin F.M."/>
        </authorList>
    </citation>
    <scope>NUCLEOTIDE SEQUENCE [LARGE SCALE GENOMIC DNA]</scope>
    <source>
        <strain evidence="2 3">ATCC MYA-4762</strain>
    </source>
</reference>
<keyword evidence="3" id="KW-1185">Reference proteome</keyword>
<dbReference type="InParanoid" id="A0A3N4LEX3"/>
<evidence type="ECO:0000313" key="2">
    <source>
        <dbReference type="EMBL" id="RPB19992.1"/>
    </source>
</evidence>
<accession>A0A3N4LEX3</accession>
<feature type="region of interest" description="Disordered" evidence="1">
    <location>
        <begin position="27"/>
        <end position="74"/>
    </location>
</feature>
<name>A0A3N4LEX3_9PEZI</name>
<feature type="region of interest" description="Disordered" evidence="1">
    <location>
        <begin position="1"/>
        <end position="20"/>
    </location>
</feature>
<organism evidence="2 3">
    <name type="scientific">Terfezia boudieri ATCC MYA-4762</name>
    <dbReference type="NCBI Taxonomy" id="1051890"/>
    <lineage>
        <taxon>Eukaryota</taxon>
        <taxon>Fungi</taxon>
        <taxon>Dikarya</taxon>
        <taxon>Ascomycota</taxon>
        <taxon>Pezizomycotina</taxon>
        <taxon>Pezizomycetes</taxon>
        <taxon>Pezizales</taxon>
        <taxon>Pezizaceae</taxon>
        <taxon>Terfezia</taxon>
    </lineage>
</organism>
<dbReference type="Proteomes" id="UP000267821">
    <property type="component" value="Unassembled WGS sequence"/>
</dbReference>
<gene>
    <name evidence="2" type="ORF">L211DRAFT_852698</name>
</gene>